<comment type="caution">
    <text evidence="2">The sequence shown here is derived from an EMBL/GenBank/DDBJ whole genome shotgun (WGS) entry which is preliminary data.</text>
</comment>
<dbReference type="SUPFAM" id="SSF53448">
    <property type="entry name" value="Nucleotide-diphospho-sugar transferases"/>
    <property type="match status" value="2"/>
</dbReference>
<reference evidence="2 3" key="1">
    <citation type="submission" date="2019-08" db="EMBL/GenBank/DDBJ databases">
        <title>In-depth cultivation of the pig gut microbiome towards novel bacterial diversity and tailored functional studies.</title>
        <authorList>
            <person name="Wylensek D."/>
            <person name="Hitch T.C.A."/>
            <person name="Clavel T."/>
        </authorList>
    </citation>
    <scope>NUCLEOTIDE SEQUENCE [LARGE SCALE GENOMIC DNA]</scope>
    <source>
        <strain evidence="2 3">WB03_NA08</strain>
    </source>
</reference>
<sequence>MKGAPVPKISVLVPIYNVERFLHECLDSVVQQTLKDIEIICINDGSTDSSLSIINEYAAFDSRIVVIDKPNSGYGDSMNRGLAAATGEYIGIVESDDWAEPDMFEKLYTLATKNAADVAKSNFYSHYTDPKKRRLTNKIVRLVHPEQVGRLIDVAAEPHILFERPAIWSGIYRRDFLEANDIKFLPTPGASYQDTGFGFKVWATARRVIFTDDAYLHYRMDNEASSVTSPGKAMCVSDEYSSIETYLREHSLFEKFKPFFYIAKWGAYDWNIERLAADVAGPFIEQASLEFRNAWESGSLDLGIADANQRRGIFELIETPDMVKQRRAAQDRAKATVIVPVHNSEKYIAQCVDSILEQTVPEVDLIVVDDGSVDGSVEILEEHFRTEPRLRLFTQENRGQGAARNIGLERACADVIMFSDSDDFFEPDAVERLVEALEDNGVDLTVGSIRPAYEKGSRTAAGRAIDESYYRVRMSGTFEMTSDLLEKTDASVCNKAFRRELVENLGLRFPDDLRYEDAYFVSAYGINTQKAVYLNPEEHVYNYRRHVGSTMNLTFTGAARGEDHMDIAFRLLEWLDTGELKERFGQYYLWFLRTSMHFAAANSPWYTHRELWRRAGEFIAWNWKELSELDSSGLERLIASMPAENAREVRRVRTLPGKIMRKVRHRAKDAMWRFIPSYRAASTVMRRIDELSWKIDVLANRIDNDK</sequence>
<dbReference type="Pfam" id="PF00535">
    <property type="entry name" value="Glycos_transf_2"/>
    <property type="match status" value="2"/>
</dbReference>
<name>A0A6N7VWN5_9ACTO</name>
<gene>
    <name evidence="2" type="ORF">FYJ24_11780</name>
</gene>
<dbReference type="CDD" id="cd00761">
    <property type="entry name" value="Glyco_tranf_GTA_type"/>
    <property type="match status" value="2"/>
</dbReference>
<evidence type="ECO:0000313" key="2">
    <source>
        <dbReference type="EMBL" id="MSS85410.1"/>
    </source>
</evidence>
<dbReference type="AlphaFoldDB" id="A0A6N7VWN5"/>
<protein>
    <submittedName>
        <fullName evidence="2">Glycosyltransferase</fullName>
    </submittedName>
</protein>
<feature type="domain" description="Glycosyltransferase 2-like" evidence="1">
    <location>
        <begin position="10"/>
        <end position="139"/>
    </location>
</feature>
<dbReference type="InterPro" id="IPR001173">
    <property type="entry name" value="Glyco_trans_2-like"/>
</dbReference>
<evidence type="ECO:0000259" key="1">
    <source>
        <dbReference type="Pfam" id="PF00535"/>
    </source>
</evidence>
<dbReference type="Proteomes" id="UP000470875">
    <property type="component" value="Unassembled WGS sequence"/>
</dbReference>
<keyword evidence="2" id="KW-0808">Transferase</keyword>
<dbReference type="PANTHER" id="PTHR22916">
    <property type="entry name" value="GLYCOSYLTRANSFERASE"/>
    <property type="match status" value="1"/>
</dbReference>
<dbReference type="PANTHER" id="PTHR22916:SF3">
    <property type="entry name" value="UDP-GLCNAC:BETAGAL BETA-1,3-N-ACETYLGLUCOSAMINYLTRANSFERASE-LIKE PROTEIN 1"/>
    <property type="match status" value="1"/>
</dbReference>
<accession>A0A6N7VWN5</accession>
<feature type="domain" description="Glycosyltransferase 2-like" evidence="1">
    <location>
        <begin position="336"/>
        <end position="505"/>
    </location>
</feature>
<keyword evidence="3" id="KW-1185">Reference proteome</keyword>
<dbReference type="EMBL" id="VULO01000017">
    <property type="protein sequence ID" value="MSS85410.1"/>
    <property type="molecule type" value="Genomic_DNA"/>
</dbReference>
<organism evidence="2 3">
    <name type="scientific">Scrofimicrobium canadense</name>
    <dbReference type="NCBI Taxonomy" id="2652290"/>
    <lineage>
        <taxon>Bacteria</taxon>
        <taxon>Bacillati</taxon>
        <taxon>Actinomycetota</taxon>
        <taxon>Actinomycetes</taxon>
        <taxon>Actinomycetales</taxon>
        <taxon>Actinomycetaceae</taxon>
        <taxon>Scrofimicrobium</taxon>
    </lineage>
</organism>
<proteinExistence type="predicted"/>
<dbReference type="InterPro" id="IPR029044">
    <property type="entry name" value="Nucleotide-diphossugar_trans"/>
</dbReference>
<evidence type="ECO:0000313" key="3">
    <source>
        <dbReference type="Proteomes" id="UP000470875"/>
    </source>
</evidence>
<dbReference type="GO" id="GO:0016758">
    <property type="term" value="F:hexosyltransferase activity"/>
    <property type="evidence" value="ECO:0007669"/>
    <property type="project" value="UniProtKB-ARBA"/>
</dbReference>
<dbReference type="Gene3D" id="3.90.550.10">
    <property type="entry name" value="Spore Coat Polysaccharide Biosynthesis Protein SpsA, Chain A"/>
    <property type="match status" value="2"/>
</dbReference>